<protein>
    <submittedName>
        <fullName evidence="1">Uncharacterized protein</fullName>
    </submittedName>
</protein>
<evidence type="ECO:0000313" key="2">
    <source>
        <dbReference type="Proteomes" id="UP000708208"/>
    </source>
</evidence>
<dbReference type="Proteomes" id="UP000708208">
    <property type="component" value="Unassembled WGS sequence"/>
</dbReference>
<dbReference type="EMBL" id="CAJVCH010163531">
    <property type="protein sequence ID" value="CAG7728444.1"/>
    <property type="molecule type" value="Genomic_DNA"/>
</dbReference>
<organism evidence="1 2">
    <name type="scientific">Allacma fusca</name>
    <dbReference type="NCBI Taxonomy" id="39272"/>
    <lineage>
        <taxon>Eukaryota</taxon>
        <taxon>Metazoa</taxon>
        <taxon>Ecdysozoa</taxon>
        <taxon>Arthropoda</taxon>
        <taxon>Hexapoda</taxon>
        <taxon>Collembola</taxon>
        <taxon>Symphypleona</taxon>
        <taxon>Sminthuridae</taxon>
        <taxon>Allacma</taxon>
    </lineage>
</organism>
<dbReference type="AlphaFoldDB" id="A0A8J2JZX3"/>
<proteinExistence type="predicted"/>
<sequence>ENPTVDGEQVKKINAGEGEEVVARLVRYSTPGRRNEVIKCNATNVRSIKWVKGASVTGVTDQIILCSEKNSKARPDESEEEFERDLEAPCTESVEDTVGIGNAKSKNKQLNLVFSYVREEDFRPYTCITIPQDSTDNIGFGTTVYFQ</sequence>
<feature type="non-terminal residue" evidence="1">
    <location>
        <position position="147"/>
    </location>
</feature>
<accession>A0A8J2JZX3</accession>
<gene>
    <name evidence="1" type="ORF">AFUS01_LOCUS17221</name>
</gene>
<comment type="caution">
    <text evidence="1">The sequence shown here is derived from an EMBL/GenBank/DDBJ whole genome shotgun (WGS) entry which is preliminary data.</text>
</comment>
<reference evidence="1" key="1">
    <citation type="submission" date="2021-06" db="EMBL/GenBank/DDBJ databases">
        <authorList>
            <person name="Hodson N. C."/>
            <person name="Mongue J. A."/>
            <person name="Jaron S. K."/>
        </authorList>
    </citation>
    <scope>NUCLEOTIDE SEQUENCE</scope>
</reference>
<name>A0A8J2JZX3_9HEXA</name>
<feature type="non-terminal residue" evidence="1">
    <location>
        <position position="1"/>
    </location>
</feature>
<keyword evidence="2" id="KW-1185">Reference proteome</keyword>
<evidence type="ECO:0000313" key="1">
    <source>
        <dbReference type="EMBL" id="CAG7728444.1"/>
    </source>
</evidence>